<dbReference type="Proteomes" id="UP001151760">
    <property type="component" value="Unassembled WGS sequence"/>
</dbReference>
<evidence type="ECO:0008006" key="3">
    <source>
        <dbReference type="Google" id="ProtNLM"/>
    </source>
</evidence>
<reference evidence="1" key="1">
    <citation type="journal article" date="2022" name="Int. J. Mol. Sci.">
        <title>Draft Genome of Tanacetum Coccineum: Genomic Comparison of Closely Related Tanacetum-Family Plants.</title>
        <authorList>
            <person name="Yamashiro T."/>
            <person name="Shiraishi A."/>
            <person name="Nakayama K."/>
            <person name="Satake H."/>
        </authorList>
    </citation>
    <scope>NUCLEOTIDE SEQUENCE</scope>
</reference>
<comment type="caution">
    <text evidence="1">The sequence shown here is derived from an EMBL/GenBank/DDBJ whole genome shotgun (WGS) entry which is preliminary data.</text>
</comment>
<evidence type="ECO:0000313" key="1">
    <source>
        <dbReference type="EMBL" id="GJT78622.1"/>
    </source>
</evidence>
<reference evidence="1" key="2">
    <citation type="submission" date="2022-01" db="EMBL/GenBank/DDBJ databases">
        <authorList>
            <person name="Yamashiro T."/>
            <person name="Shiraishi A."/>
            <person name="Satake H."/>
            <person name="Nakayama K."/>
        </authorList>
    </citation>
    <scope>NUCLEOTIDE SEQUENCE</scope>
</reference>
<keyword evidence="2" id="KW-1185">Reference proteome</keyword>
<name>A0ABQ5GUP0_9ASTR</name>
<protein>
    <recommendedName>
        <fullName evidence="3">30S ribosomal protein S4e</fullName>
    </recommendedName>
</protein>
<evidence type="ECO:0000313" key="2">
    <source>
        <dbReference type="Proteomes" id="UP001151760"/>
    </source>
</evidence>
<accession>A0ABQ5GUP0</accession>
<dbReference type="EMBL" id="BQNB010018820">
    <property type="protein sequence ID" value="GJT78622.1"/>
    <property type="molecule type" value="Genomic_DNA"/>
</dbReference>
<proteinExistence type="predicted"/>
<sequence length="185" mass="21231">MAKLKRSNELKRKRYQPYGWTTTTRLKPKKITDIHIHLNTKPVAVTVYRNNDRRNFEVVGDMMDSLSKKYDKLKVIPSELGLNTTLLAPEQVPSLSSGIKRKALKLEPEVRKVRIAGLECNKSLTKGILFVNNRVIETPKHGIFFIDAFEEQAFQRVSGIHKVIVETLMGYLVVRNTKKCRSLPI</sequence>
<organism evidence="1 2">
    <name type="scientific">Tanacetum coccineum</name>
    <dbReference type="NCBI Taxonomy" id="301880"/>
    <lineage>
        <taxon>Eukaryota</taxon>
        <taxon>Viridiplantae</taxon>
        <taxon>Streptophyta</taxon>
        <taxon>Embryophyta</taxon>
        <taxon>Tracheophyta</taxon>
        <taxon>Spermatophyta</taxon>
        <taxon>Magnoliopsida</taxon>
        <taxon>eudicotyledons</taxon>
        <taxon>Gunneridae</taxon>
        <taxon>Pentapetalae</taxon>
        <taxon>asterids</taxon>
        <taxon>campanulids</taxon>
        <taxon>Asterales</taxon>
        <taxon>Asteraceae</taxon>
        <taxon>Asteroideae</taxon>
        <taxon>Anthemideae</taxon>
        <taxon>Anthemidinae</taxon>
        <taxon>Tanacetum</taxon>
    </lineage>
</organism>
<gene>
    <name evidence="1" type="ORF">Tco_1045347</name>
</gene>